<organism evidence="3 4">
    <name type="scientific">Streptomyces kunmingensis</name>
    <dbReference type="NCBI Taxonomy" id="68225"/>
    <lineage>
        <taxon>Bacteria</taxon>
        <taxon>Bacillati</taxon>
        <taxon>Actinomycetota</taxon>
        <taxon>Actinomycetes</taxon>
        <taxon>Kitasatosporales</taxon>
        <taxon>Streptomycetaceae</taxon>
        <taxon>Streptomyces</taxon>
    </lineage>
</organism>
<evidence type="ECO:0000259" key="2">
    <source>
        <dbReference type="Pfam" id="PF01243"/>
    </source>
</evidence>
<keyword evidence="4" id="KW-1185">Reference proteome</keyword>
<evidence type="ECO:0000313" key="3">
    <source>
        <dbReference type="EMBL" id="MEB3964978.1"/>
    </source>
</evidence>
<dbReference type="InterPro" id="IPR052019">
    <property type="entry name" value="F420H2_bilvrd_red/Heme_oxyg"/>
</dbReference>
<proteinExistence type="predicted"/>
<dbReference type="Pfam" id="PF01243">
    <property type="entry name" value="PNPOx_N"/>
    <property type="match status" value="1"/>
</dbReference>
<evidence type="ECO:0000256" key="1">
    <source>
        <dbReference type="ARBA" id="ARBA00023002"/>
    </source>
</evidence>
<keyword evidence="1" id="KW-0560">Oxidoreductase</keyword>
<feature type="domain" description="Pyridoxamine 5'-phosphate oxidase N-terminal" evidence="2">
    <location>
        <begin position="6"/>
        <end position="124"/>
    </location>
</feature>
<dbReference type="InterPro" id="IPR011576">
    <property type="entry name" value="Pyridox_Oxase_N"/>
</dbReference>
<dbReference type="NCBIfam" id="TIGR03618">
    <property type="entry name" value="Rv1155_F420"/>
    <property type="match status" value="1"/>
</dbReference>
<dbReference type="Proteomes" id="UP001352223">
    <property type="component" value="Unassembled WGS sequence"/>
</dbReference>
<dbReference type="Gene3D" id="2.30.110.10">
    <property type="entry name" value="Electron Transport, Fmn-binding Protein, Chain A"/>
    <property type="match status" value="1"/>
</dbReference>
<name>A0ABU6CJU3_9ACTN</name>
<dbReference type="InterPro" id="IPR019920">
    <property type="entry name" value="F420-binding_dom_put"/>
</dbReference>
<dbReference type="SUPFAM" id="SSF50475">
    <property type="entry name" value="FMN-binding split barrel"/>
    <property type="match status" value="1"/>
</dbReference>
<dbReference type="PANTHER" id="PTHR35176">
    <property type="entry name" value="HEME OXYGENASE HI_0854-RELATED"/>
    <property type="match status" value="1"/>
</dbReference>
<dbReference type="RefSeq" id="WP_324772822.1">
    <property type="nucleotide sequence ID" value="NZ_BAAATS010000005.1"/>
</dbReference>
<comment type="caution">
    <text evidence="3">The sequence shown here is derived from an EMBL/GenBank/DDBJ whole genome shotgun (WGS) entry which is preliminary data.</text>
</comment>
<dbReference type="InterPro" id="IPR012349">
    <property type="entry name" value="Split_barrel_FMN-bd"/>
</dbReference>
<protein>
    <submittedName>
        <fullName evidence="3">PPOX class F420-dependent oxidoreductase</fullName>
    </submittedName>
</protein>
<dbReference type="PANTHER" id="PTHR35176:SF6">
    <property type="entry name" value="HEME OXYGENASE HI_0854-RELATED"/>
    <property type="match status" value="1"/>
</dbReference>
<dbReference type="EMBL" id="JAOZYB010000320">
    <property type="protein sequence ID" value="MEB3964978.1"/>
    <property type="molecule type" value="Genomic_DNA"/>
</dbReference>
<sequence>MSKPPLPPEAVEMLRRPNPAVMATLRSDGTPVSTPTWYVWEDDHVLISLDEGRVRLKHLRRDPRVTLTVLDETNWYDHVTLIGRVVEMYEDKGLADIDRISTHYTGEAYPDQVRTRYSAVIEIDRWHGWGTHRDSDQAST</sequence>
<accession>A0ABU6CJU3</accession>
<reference evidence="3 4" key="1">
    <citation type="submission" date="2022-10" db="EMBL/GenBank/DDBJ databases">
        <authorList>
            <person name="Xie J."/>
            <person name="Shen N."/>
        </authorList>
    </citation>
    <scope>NUCLEOTIDE SEQUENCE [LARGE SCALE GENOMIC DNA]</scope>
    <source>
        <strain evidence="3 4">DSM 41681</strain>
    </source>
</reference>
<evidence type="ECO:0000313" key="4">
    <source>
        <dbReference type="Proteomes" id="UP001352223"/>
    </source>
</evidence>
<gene>
    <name evidence="3" type="ORF">OKJ48_32830</name>
</gene>